<feature type="chain" id="PRO_5019393724" description="Alginate export domain-containing protein" evidence="1">
    <location>
        <begin position="24"/>
        <end position="390"/>
    </location>
</feature>
<dbReference type="AlphaFoldDB" id="A0A401U6A6"/>
<evidence type="ECO:0000313" key="3">
    <source>
        <dbReference type="Proteomes" id="UP000288227"/>
    </source>
</evidence>
<evidence type="ECO:0000313" key="2">
    <source>
        <dbReference type="EMBL" id="GCC50409.1"/>
    </source>
</evidence>
<dbReference type="Proteomes" id="UP000288227">
    <property type="component" value="Unassembled WGS sequence"/>
</dbReference>
<dbReference type="EMBL" id="BHXQ01000001">
    <property type="protein sequence ID" value="GCC50409.1"/>
    <property type="molecule type" value="Genomic_DNA"/>
</dbReference>
<name>A0A401U6A6_9BACT</name>
<feature type="signal peptide" evidence="1">
    <location>
        <begin position="1"/>
        <end position="23"/>
    </location>
</feature>
<sequence length="390" mass="45198">MKATLMLVCVSLLSLSYINIILAQNNDSITIERKWQVRGYLKDIQSLTFDRNYDSLTTGNLIHNRLNIKWQATKEIRAAAEFRTRLFWGEEIRLIPNFSTLIRNNHEAVNMSIFWIEEESMVLQTNIDRLWLEYTAEKWEVRFGRQRINWGIGTLWNPNDIFNTYNFLDFDYEERPGRDAMKFRYHVSGMSNFEMAIAASERIGNSVAAIKYFTNVSNYDFQFSAGIYQEMATIGMGWSGSVNEAGFKGELQYFARNKSNKEQLNAVLEADYVFERGWYTNIGILINSTGTDKSLVNWNLINFQSSPQNLMPTKWNVAAIISKEITPLLSGNFSLIYAPGTDLVFALPAIKYNLAANIDFDLVWQSFFIGQTNGFNSIMHRVYLRLKWNF</sequence>
<protein>
    <recommendedName>
        <fullName evidence="4">Alginate export domain-containing protein</fullName>
    </recommendedName>
</protein>
<organism evidence="2 3">
    <name type="scientific">Chryseotalea sanaruensis</name>
    <dbReference type="NCBI Taxonomy" id="2482724"/>
    <lineage>
        <taxon>Bacteria</taxon>
        <taxon>Pseudomonadati</taxon>
        <taxon>Bacteroidota</taxon>
        <taxon>Cytophagia</taxon>
        <taxon>Cytophagales</taxon>
        <taxon>Chryseotaleaceae</taxon>
        <taxon>Chryseotalea</taxon>
    </lineage>
</organism>
<reference evidence="2 3" key="1">
    <citation type="submission" date="2018-11" db="EMBL/GenBank/DDBJ databases">
        <title>Chryseotalea sanarue gen. nov., sp., nov., a member of the family Cytophagaceae, isolated from a brackish lake in Hamamatsu Japan.</title>
        <authorList>
            <person name="Maejima Y."/>
            <person name="Iino T."/>
            <person name="Muraguchi Y."/>
            <person name="Fukuda K."/>
            <person name="Ohkuma M."/>
            <person name="Moriuchi R."/>
            <person name="Dohra H."/>
            <person name="Kimbara K."/>
            <person name="Shintani M."/>
        </authorList>
    </citation>
    <scope>NUCLEOTIDE SEQUENCE [LARGE SCALE GENOMIC DNA]</scope>
    <source>
        <strain evidence="2 3">Ys</strain>
    </source>
</reference>
<evidence type="ECO:0008006" key="4">
    <source>
        <dbReference type="Google" id="ProtNLM"/>
    </source>
</evidence>
<evidence type="ECO:0000256" key="1">
    <source>
        <dbReference type="SAM" id="SignalP"/>
    </source>
</evidence>
<comment type="caution">
    <text evidence="2">The sequence shown here is derived from an EMBL/GenBank/DDBJ whole genome shotgun (WGS) entry which is preliminary data.</text>
</comment>
<keyword evidence="3" id="KW-1185">Reference proteome</keyword>
<gene>
    <name evidence="2" type="ORF">SanaruYs_06240</name>
</gene>
<keyword evidence="1" id="KW-0732">Signal</keyword>
<dbReference type="RefSeq" id="WP_127121047.1">
    <property type="nucleotide sequence ID" value="NZ_BHXQ01000001.1"/>
</dbReference>
<proteinExistence type="predicted"/>
<accession>A0A401U6A6</accession>
<dbReference type="OrthoDB" id="5383458at2"/>